<accession>G4U0C6</accession>
<dbReference type="HOGENOM" id="CLU_1644381_0_0_1"/>
<sequence length="161" mass="17736">MSSSSTFAPWSAEIIENSSQKPETHRPVIASMAQDDQLAESPREITTGPSNENSTSPWYVPTSSTIFPKKKGDLLVAAKRTLAGKINHNANGNLDKSPDVEQAARHYVNDEELSREEEVRQSITNLPEDFAPLRRRASIQSLVAAIGDEESRRLTALAYLS</sequence>
<name>G4U0C6_SERID</name>
<proteinExistence type="predicted"/>
<reference evidence="2 3" key="1">
    <citation type="journal article" date="2011" name="PLoS Pathog.">
        <title>Endophytic Life Strategies Decoded by Genome and Transcriptome Analyses of the Mutualistic Root Symbiont Piriformospora indica.</title>
        <authorList>
            <person name="Zuccaro A."/>
            <person name="Lahrmann U."/>
            <person name="Guldener U."/>
            <person name="Langen G."/>
            <person name="Pfiffi S."/>
            <person name="Biedenkopf D."/>
            <person name="Wong P."/>
            <person name="Samans B."/>
            <person name="Grimm C."/>
            <person name="Basiewicz M."/>
            <person name="Murat C."/>
            <person name="Martin F."/>
            <person name="Kogel K.H."/>
        </authorList>
    </citation>
    <scope>NUCLEOTIDE SEQUENCE [LARGE SCALE GENOMIC DNA]</scope>
    <source>
        <strain evidence="2 3">DSM 11827</strain>
    </source>
</reference>
<dbReference type="EMBL" id="CAFZ01001193">
    <property type="protein sequence ID" value="CCA77019.1"/>
    <property type="molecule type" value="Genomic_DNA"/>
</dbReference>
<dbReference type="AlphaFoldDB" id="G4U0C6"/>
<feature type="region of interest" description="Disordered" evidence="1">
    <location>
        <begin position="1"/>
        <end position="60"/>
    </location>
</feature>
<evidence type="ECO:0000256" key="1">
    <source>
        <dbReference type="SAM" id="MobiDB-lite"/>
    </source>
</evidence>
<evidence type="ECO:0000313" key="2">
    <source>
        <dbReference type="EMBL" id="CCA77019.1"/>
    </source>
</evidence>
<protein>
    <submittedName>
        <fullName evidence="2">Uncharacterized protein</fullName>
    </submittedName>
</protein>
<organism evidence="2 3">
    <name type="scientific">Serendipita indica (strain DSM 11827)</name>
    <name type="common">Root endophyte fungus</name>
    <name type="synonym">Piriformospora indica</name>
    <dbReference type="NCBI Taxonomy" id="1109443"/>
    <lineage>
        <taxon>Eukaryota</taxon>
        <taxon>Fungi</taxon>
        <taxon>Dikarya</taxon>
        <taxon>Basidiomycota</taxon>
        <taxon>Agaricomycotina</taxon>
        <taxon>Agaricomycetes</taxon>
        <taxon>Sebacinales</taxon>
        <taxon>Serendipitaceae</taxon>
        <taxon>Serendipita</taxon>
    </lineage>
</organism>
<feature type="compositionally biased region" description="Polar residues" evidence="1">
    <location>
        <begin position="47"/>
        <end position="60"/>
    </location>
</feature>
<comment type="caution">
    <text evidence="2">The sequence shown here is derived from an EMBL/GenBank/DDBJ whole genome shotgun (WGS) entry which is preliminary data.</text>
</comment>
<keyword evidence="3" id="KW-1185">Reference proteome</keyword>
<gene>
    <name evidence="2" type="ORF">PIIN_11004</name>
</gene>
<dbReference type="InParanoid" id="G4U0C6"/>
<evidence type="ECO:0000313" key="3">
    <source>
        <dbReference type="Proteomes" id="UP000007148"/>
    </source>
</evidence>
<dbReference type="Proteomes" id="UP000007148">
    <property type="component" value="Unassembled WGS sequence"/>
</dbReference>